<keyword evidence="3" id="KW-1185">Reference proteome</keyword>
<comment type="caution">
    <text evidence="2">The sequence shown here is derived from an EMBL/GenBank/DDBJ whole genome shotgun (WGS) entry which is preliminary data.</text>
</comment>
<dbReference type="EMBL" id="JAPNTZ010000002">
    <property type="protein sequence ID" value="MCY1137561.1"/>
    <property type="molecule type" value="Genomic_DNA"/>
</dbReference>
<name>A0ABT4ATJ3_9ACTN</name>
<feature type="chain" id="PRO_5046271346" evidence="1">
    <location>
        <begin position="22"/>
        <end position="248"/>
    </location>
</feature>
<sequence>MASRWAAGPAALILVALLTGAGVPARATADTPAVLMAQYAFNERPILDGSGRGHNLRVISGHGGAVRQVAHGQGSALLFPSRCLLRVCPHVALQTPSTPDLNPGTRDISFGADVYLSPTQTSKGQNVIQKGFSKTSSQWKLQIDGVAGRPSCVLVGDRLRRIRMVTSSVSVADGRWHRVRCSRSGSVLAVFVDDLLRGRITVPASLSVTNNRPMSIGGKGAFADNDQFNGALDNVWVRVGQTARRSPR</sequence>
<dbReference type="RefSeq" id="WP_267561506.1">
    <property type="nucleotide sequence ID" value="NZ_JAPNTZ010000002.1"/>
</dbReference>
<reference evidence="2" key="1">
    <citation type="submission" date="2022-11" db="EMBL/GenBank/DDBJ databases">
        <authorList>
            <person name="Somphong A."/>
            <person name="Phongsopitanun W."/>
        </authorList>
    </citation>
    <scope>NUCLEOTIDE SEQUENCE</scope>
    <source>
        <strain evidence="2">Pm04-4</strain>
    </source>
</reference>
<proteinExistence type="predicted"/>
<evidence type="ECO:0000313" key="3">
    <source>
        <dbReference type="Proteomes" id="UP001151002"/>
    </source>
</evidence>
<dbReference type="Proteomes" id="UP001151002">
    <property type="component" value="Unassembled WGS sequence"/>
</dbReference>
<feature type="signal peptide" evidence="1">
    <location>
        <begin position="1"/>
        <end position="21"/>
    </location>
</feature>
<keyword evidence="1" id="KW-0732">Signal</keyword>
<evidence type="ECO:0000313" key="2">
    <source>
        <dbReference type="EMBL" id="MCY1137561.1"/>
    </source>
</evidence>
<dbReference type="SUPFAM" id="SSF49899">
    <property type="entry name" value="Concanavalin A-like lectins/glucanases"/>
    <property type="match status" value="1"/>
</dbReference>
<gene>
    <name evidence="2" type="ORF">OWR29_06075</name>
</gene>
<protein>
    <submittedName>
        <fullName evidence="2">LamG domain-containing protein</fullName>
    </submittedName>
</protein>
<dbReference type="Pfam" id="PF13385">
    <property type="entry name" value="Laminin_G_3"/>
    <property type="match status" value="1"/>
</dbReference>
<dbReference type="CDD" id="cd00110">
    <property type="entry name" value="LamG"/>
    <property type="match status" value="1"/>
</dbReference>
<dbReference type="InterPro" id="IPR001791">
    <property type="entry name" value="Laminin_G"/>
</dbReference>
<accession>A0ABT4ATJ3</accession>
<dbReference type="Gene3D" id="2.60.120.200">
    <property type="match status" value="1"/>
</dbReference>
<organism evidence="2 3">
    <name type="scientific">Paractinoplanes pyxinae</name>
    <dbReference type="NCBI Taxonomy" id="2997416"/>
    <lineage>
        <taxon>Bacteria</taxon>
        <taxon>Bacillati</taxon>
        <taxon>Actinomycetota</taxon>
        <taxon>Actinomycetes</taxon>
        <taxon>Micromonosporales</taxon>
        <taxon>Micromonosporaceae</taxon>
        <taxon>Paractinoplanes</taxon>
    </lineage>
</organism>
<dbReference type="InterPro" id="IPR013320">
    <property type="entry name" value="ConA-like_dom_sf"/>
</dbReference>
<evidence type="ECO:0000256" key="1">
    <source>
        <dbReference type="SAM" id="SignalP"/>
    </source>
</evidence>